<keyword evidence="3 4" id="KW-0975">Bacterial flagellum</keyword>
<evidence type="ECO:0000256" key="2">
    <source>
        <dbReference type="ARBA" id="ARBA00020110"/>
    </source>
</evidence>
<proteinExistence type="inferred from homology"/>
<dbReference type="Gene3D" id="6.10.10.10">
    <property type="entry name" value="Flagellar export chaperone, C-terminal domain"/>
    <property type="match status" value="1"/>
</dbReference>
<comment type="subcellular location">
    <subcellularLocation>
        <location evidence="4">Secreted</location>
    </subcellularLocation>
    <subcellularLocation>
        <location evidence="4">Bacterial flagellum</location>
    </subcellularLocation>
</comment>
<sequence>MRLTHNMYSLSIYKTYRNRIKDESKALGNISNGTKLNSAKDNPGKIGKNETLKIQVMTNDAASKNIQDANSMLQTFDGSLQEINDNLCRMRELSVSAGSGAITDEDKESIQNEIDSTKKNINDLANNTEFNGIKLSVASPTALNENSTGSIKSTTGTMDDESIQIPFFDVTCENLGISDLDVNNLNSSVGAIDNATKMVSKFRSRYGSIQNRLEGTGEYLSEKDTCVQTAQSRIGDSDIAEEMMNYSKNQLLVNSSIGLMAQSNNFPKDVLNILGNVK</sequence>
<comment type="similarity">
    <text evidence="1 4">Belongs to the bacterial flagellin family.</text>
</comment>
<dbReference type="InterPro" id="IPR001029">
    <property type="entry name" value="Flagellin_N"/>
</dbReference>
<dbReference type="GO" id="GO:0005576">
    <property type="term" value="C:extracellular region"/>
    <property type="evidence" value="ECO:0007669"/>
    <property type="project" value="UniProtKB-SubCell"/>
</dbReference>
<protein>
    <recommendedName>
        <fullName evidence="2 4">Flagellin</fullName>
    </recommendedName>
</protein>
<dbReference type="PANTHER" id="PTHR42792">
    <property type="entry name" value="FLAGELLIN"/>
    <property type="match status" value="1"/>
</dbReference>
<dbReference type="Gene3D" id="1.20.1330.10">
    <property type="entry name" value="f41 fragment of flagellin, N-terminal domain"/>
    <property type="match status" value="1"/>
</dbReference>
<evidence type="ECO:0000313" key="7">
    <source>
        <dbReference type="EMBL" id="NRV09854.1"/>
    </source>
</evidence>
<accession>A0A9Q5GHF5</accession>
<keyword evidence="4" id="KW-0964">Secreted</keyword>
<dbReference type="PRINTS" id="PR00207">
    <property type="entry name" value="FLAGELLIN"/>
</dbReference>
<dbReference type="AlphaFoldDB" id="A0A9Q5GHF5"/>
<keyword evidence="7" id="KW-0966">Cell projection</keyword>
<gene>
    <name evidence="7" type="ORF">DFH45_002817</name>
</gene>
<reference evidence="7" key="1">
    <citation type="submission" date="2020-05" db="EMBL/GenBank/DDBJ databases">
        <title>Genomic insights into acetone-butanol-ethanol (ABE) fermentation by sequencing solventogenic clostridia strains.</title>
        <authorList>
            <person name="Brown S."/>
        </authorList>
    </citation>
    <scope>NUCLEOTIDE SEQUENCE</scope>
    <source>
        <strain evidence="7">DJ126</strain>
    </source>
</reference>
<keyword evidence="7" id="KW-0282">Flagellum</keyword>
<dbReference type="GO" id="GO:0009288">
    <property type="term" value="C:bacterial-type flagellum"/>
    <property type="evidence" value="ECO:0007669"/>
    <property type="project" value="UniProtKB-SubCell"/>
</dbReference>
<feature type="domain" description="Flagellin C-terminal" evidence="6">
    <location>
        <begin position="190"/>
        <end position="274"/>
    </location>
</feature>
<dbReference type="Proteomes" id="UP000821656">
    <property type="component" value="Unassembled WGS sequence"/>
</dbReference>
<organism evidence="7 8">
    <name type="scientific">Clostridium beijerinckii</name>
    <name type="common">Clostridium MP</name>
    <dbReference type="NCBI Taxonomy" id="1520"/>
    <lineage>
        <taxon>Bacteria</taxon>
        <taxon>Bacillati</taxon>
        <taxon>Bacillota</taxon>
        <taxon>Clostridia</taxon>
        <taxon>Eubacteriales</taxon>
        <taxon>Clostridiaceae</taxon>
        <taxon>Clostridium</taxon>
    </lineage>
</organism>
<dbReference type="EMBL" id="JABSXK010000001">
    <property type="protein sequence ID" value="NRV09854.1"/>
    <property type="molecule type" value="Genomic_DNA"/>
</dbReference>
<evidence type="ECO:0000256" key="4">
    <source>
        <dbReference type="RuleBase" id="RU362073"/>
    </source>
</evidence>
<dbReference type="Pfam" id="PF00700">
    <property type="entry name" value="Flagellin_C"/>
    <property type="match status" value="1"/>
</dbReference>
<comment type="caution">
    <text evidence="7">The sequence shown here is derived from an EMBL/GenBank/DDBJ whole genome shotgun (WGS) entry which is preliminary data.</text>
</comment>
<name>A0A9Q5GHF5_CLOBE</name>
<dbReference type="PANTHER" id="PTHR42792:SF2">
    <property type="entry name" value="FLAGELLIN"/>
    <property type="match status" value="1"/>
</dbReference>
<evidence type="ECO:0000256" key="3">
    <source>
        <dbReference type="ARBA" id="ARBA00023143"/>
    </source>
</evidence>
<comment type="function">
    <text evidence="4">Flagellin is the subunit protein which polymerizes to form the filaments of bacterial flagella.</text>
</comment>
<keyword evidence="7" id="KW-0969">Cilium</keyword>
<evidence type="ECO:0000259" key="6">
    <source>
        <dbReference type="Pfam" id="PF00700"/>
    </source>
</evidence>
<evidence type="ECO:0000313" key="8">
    <source>
        <dbReference type="Proteomes" id="UP000821656"/>
    </source>
</evidence>
<dbReference type="GO" id="GO:0005198">
    <property type="term" value="F:structural molecule activity"/>
    <property type="evidence" value="ECO:0007669"/>
    <property type="project" value="UniProtKB-UniRule"/>
</dbReference>
<dbReference type="InterPro" id="IPR042187">
    <property type="entry name" value="Flagellin_C_sub2"/>
</dbReference>
<evidence type="ECO:0000259" key="5">
    <source>
        <dbReference type="Pfam" id="PF00669"/>
    </source>
</evidence>
<feature type="domain" description="Flagellin N-terminal" evidence="5">
    <location>
        <begin position="5"/>
        <end position="135"/>
    </location>
</feature>
<dbReference type="SUPFAM" id="SSF64518">
    <property type="entry name" value="Phase 1 flagellin"/>
    <property type="match status" value="1"/>
</dbReference>
<dbReference type="InterPro" id="IPR001492">
    <property type="entry name" value="Flagellin"/>
</dbReference>
<evidence type="ECO:0000256" key="1">
    <source>
        <dbReference type="ARBA" id="ARBA00005709"/>
    </source>
</evidence>
<dbReference type="InterPro" id="IPR046358">
    <property type="entry name" value="Flagellin_C"/>
</dbReference>
<dbReference type="RefSeq" id="WP_077309152.1">
    <property type="nucleotide sequence ID" value="NZ_CP016090.1"/>
</dbReference>
<dbReference type="Pfam" id="PF00669">
    <property type="entry name" value="Flagellin_N"/>
    <property type="match status" value="1"/>
</dbReference>